<accession>A0A3M8QTD5</accession>
<name>A0A3M8QTD5_9PROT</name>
<keyword evidence="3" id="KW-0378">Hydrolase</keyword>
<dbReference type="NCBIfam" id="TIGR00010">
    <property type="entry name" value="YchF/TatD family DNA exonuclease"/>
    <property type="match status" value="1"/>
</dbReference>
<proteinExistence type="inferred from homology"/>
<evidence type="ECO:0000256" key="4">
    <source>
        <dbReference type="PIRSR" id="PIRSR005902-1"/>
    </source>
</evidence>
<dbReference type="InterPro" id="IPR015991">
    <property type="entry name" value="TatD/YcfH-like"/>
</dbReference>
<feature type="binding site" evidence="4">
    <location>
        <position position="202"/>
    </location>
    <ligand>
        <name>a divalent metal cation</name>
        <dbReference type="ChEBI" id="CHEBI:60240"/>
        <label>1</label>
    </ligand>
</feature>
<comment type="similarity">
    <text evidence="1">Belongs to the metallo-dependent hydrolases superfamily. TatD-type hydrolase family.</text>
</comment>
<dbReference type="OrthoDB" id="5290141at2"/>
<reference evidence="5" key="1">
    <citation type="submission" date="2018-10" db="EMBL/GenBank/DDBJ databases">
        <title>Acidithiobacillus sulfuriphilus sp. nov.: an extremely acidophilic sulfur-oxidizing chemolithotroph isolated from a neutral pH environment.</title>
        <authorList>
            <person name="Falagan C."/>
            <person name="Moya-Beltran A."/>
            <person name="Quatrini R."/>
            <person name="Johnson D.B."/>
        </authorList>
    </citation>
    <scope>NUCLEOTIDE SEQUENCE [LARGE SCALE GENOMIC DNA]</scope>
    <source>
        <strain evidence="5">CJ-2</strain>
    </source>
</reference>
<dbReference type="GO" id="GO:0046872">
    <property type="term" value="F:metal ion binding"/>
    <property type="evidence" value="ECO:0007669"/>
    <property type="project" value="UniProtKB-KW"/>
</dbReference>
<dbReference type="Gene3D" id="3.20.20.140">
    <property type="entry name" value="Metal-dependent hydrolases"/>
    <property type="match status" value="1"/>
</dbReference>
<dbReference type="PROSITE" id="PS01137">
    <property type="entry name" value="TATD_1"/>
    <property type="match status" value="1"/>
</dbReference>
<evidence type="ECO:0000256" key="2">
    <source>
        <dbReference type="ARBA" id="ARBA00022723"/>
    </source>
</evidence>
<sequence>MIVDSHCHLDFSDFDADRPEVLERAARAGVAQILVAAVSQAHWPRLLDLVHRHQTLWAGVGVHPNESPEHSPSEGDLLAAVQQEKVVAVGETGLDYFRSGEAPTWQKERFSRHIEVAKKTGKPLIVHTRQAAQDTLAMLRAEGADWAGGVIHCFTEDWAFAVAAMDLGFYISFSGIVTFKKSVDLQDIARRVPMDRLLVETDAPYLAPAPHRGKRNEPAYVTDVGRFIADLRGIPYANLAGQSTANFHRLFRVPVADGA</sequence>
<dbReference type="GO" id="GO:0004536">
    <property type="term" value="F:DNA nuclease activity"/>
    <property type="evidence" value="ECO:0007669"/>
    <property type="project" value="InterPro"/>
</dbReference>
<dbReference type="FunFam" id="3.20.20.140:FF:000005">
    <property type="entry name" value="TatD family hydrolase"/>
    <property type="match status" value="1"/>
</dbReference>
<dbReference type="EMBL" id="RIZI01000191">
    <property type="protein sequence ID" value="RNF58244.1"/>
    <property type="molecule type" value="Genomic_DNA"/>
</dbReference>
<dbReference type="InterPro" id="IPR018228">
    <property type="entry name" value="DNase_TatD-rel_CS"/>
</dbReference>
<comment type="caution">
    <text evidence="5">The sequence shown here is derived from an EMBL/GenBank/DDBJ whole genome shotgun (WGS) entry which is preliminary data.</text>
</comment>
<feature type="binding site" evidence="4">
    <location>
        <position position="127"/>
    </location>
    <ligand>
        <name>a divalent metal cation</name>
        <dbReference type="ChEBI" id="CHEBI:60240"/>
        <label>2</label>
    </ligand>
</feature>
<feature type="binding site" evidence="4">
    <location>
        <position position="91"/>
    </location>
    <ligand>
        <name>a divalent metal cation</name>
        <dbReference type="ChEBI" id="CHEBI:60240"/>
        <label>1</label>
    </ligand>
</feature>
<organism evidence="5">
    <name type="scientific">Acidithiobacillus sulfuriphilus</name>
    <dbReference type="NCBI Taxonomy" id="1867749"/>
    <lineage>
        <taxon>Bacteria</taxon>
        <taxon>Pseudomonadati</taxon>
        <taxon>Pseudomonadota</taxon>
        <taxon>Acidithiobacillia</taxon>
        <taxon>Acidithiobacillales</taxon>
        <taxon>Acidithiobacillaceae</taxon>
        <taxon>Acidithiobacillus</taxon>
    </lineage>
</organism>
<evidence type="ECO:0000256" key="3">
    <source>
        <dbReference type="ARBA" id="ARBA00022801"/>
    </source>
</evidence>
<dbReference type="PANTHER" id="PTHR46124">
    <property type="entry name" value="D-AMINOACYL-TRNA DEACYLASE"/>
    <property type="match status" value="1"/>
</dbReference>
<feature type="binding site" evidence="4">
    <location>
        <position position="8"/>
    </location>
    <ligand>
        <name>a divalent metal cation</name>
        <dbReference type="ChEBI" id="CHEBI:60240"/>
        <label>1</label>
    </ligand>
</feature>
<dbReference type="GO" id="GO:0005829">
    <property type="term" value="C:cytosol"/>
    <property type="evidence" value="ECO:0007669"/>
    <property type="project" value="TreeGrafter"/>
</dbReference>
<keyword evidence="2 4" id="KW-0479">Metal-binding</keyword>
<dbReference type="AlphaFoldDB" id="A0A3M8QTD5"/>
<evidence type="ECO:0000313" key="5">
    <source>
        <dbReference type="EMBL" id="RNF58244.1"/>
    </source>
</evidence>
<dbReference type="PIRSF" id="PIRSF005902">
    <property type="entry name" value="DNase_TatD"/>
    <property type="match status" value="1"/>
</dbReference>
<protein>
    <submittedName>
        <fullName evidence="5">TatD family deoxyribonuclease</fullName>
    </submittedName>
</protein>
<dbReference type="InterPro" id="IPR032466">
    <property type="entry name" value="Metal_Hydrolase"/>
</dbReference>
<dbReference type="SUPFAM" id="SSF51556">
    <property type="entry name" value="Metallo-dependent hydrolases"/>
    <property type="match status" value="1"/>
</dbReference>
<dbReference type="PANTHER" id="PTHR46124:SF2">
    <property type="entry name" value="D-AMINOACYL-TRNA DEACYLASE"/>
    <property type="match status" value="1"/>
</dbReference>
<dbReference type="InterPro" id="IPR001130">
    <property type="entry name" value="TatD-like"/>
</dbReference>
<feature type="binding site" evidence="4">
    <location>
        <position position="6"/>
    </location>
    <ligand>
        <name>a divalent metal cation</name>
        <dbReference type="ChEBI" id="CHEBI:60240"/>
        <label>1</label>
    </ligand>
</feature>
<evidence type="ECO:0000256" key="1">
    <source>
        <dbReference type="ARBA" id="ARBA00009275"/>
    </source>
</evidence>
<dbReference type="CDD" id="cd01310">
    <property type="entry name" value="TatD_DNAse"/>
    <property type="match status" value="1"/>
</dbReference>
<dbReference type="Pfam" id="PF01026">
    <property type="entry name" value="TatD_DNase"/>
    <property type="match status" value="1"/>
</dbReference>
<gene>
    <name evidence="5" type="ORF">EC580_12925</name>
</gene>
<feature type="binding site" evidence="4">
    <location>
        <position position="152"/>
    </location>
    <ligand>
        <name>a divalent metal cation</name>
        <dbReference type="ChEBI" id="CHEBI:60240"/>
        <label>2</label>
    </ligand>
</feature>
<dbReference type="RefSeq" id="WP_123105702.1">
    <property type="nucleotide sequence ID" value="NZ_CP127527.1"/>
</dbReference>
<dbReference type="GO" id="GO:0016788">
    <property type="term" value="F:hydrolase activity, acting on ester bonds"/>
    <property type="evidence" value="ECO:0007669"/>
    <property type="project" value="InterPro"/>
</dbReference>